<reference evidence="2 3" key="1">
    <citation type="submission" date="2018-09" db="EMBL/GenBank/DDBJ databases">
        <title>The draft genome of Acinetobacter spp. strains.</title>
        <authorList>
            <person name="Qin J."/>
            <person name="Feng Y."/>
            <person name="Zong Z."/>
        </authorList>
    </citation>
    <scope>NUCLEOTIDE SEQUENCE [LARGE SCALE GENOMIC DNA]</scope>
    <source>
        <strain evidence="2 3">WCHAc060002</strain>
    </source>
</reference>
<evidence type="ECO:0000313" key="3">
    <source>
        <dbReference type="Proteomes" id="UP000281084"/>
    </source>
</evidence>
<accession>A0A3A8GAV3</accession>
<gene>
    <name evidence="2" type="ORF">D7V64_00770</name>
</gene>
<evidence type="ECO:0000256" key="1">
    <source>
        <dbReference type="SAM" id="Phobius"/>
    </source>
</evidence>
<organism evidence="2 3">
    <name type="scientific">Acinetobacter cumulans</name>
    <dbReference type="NCBI Taxonomy" id="2136182"/>
    <lineage>
        <taxon>Bacteria</taxon>
        <taxon>Pseudomonadati</taxon>
        <taxon>Pseudomonadota</taxon>
        <taxon>Gammaproteobacteria</taxon>
        <taxon>Moraxellales</taxon>
        <taxon>Moraxellaceae</taxon>
        <taxon>Acinetobacter</taxon>
    </lineage>
</organism>
<keyword evidence="1" id="KW-1133">Transmembrane helix</keyword>
<dbReference type="AlphaFoldDB" id="A0A3A8GAV3"/>
<dbReference type="EMBL" id="RAXZ01000001">
    <property type="protein sequence ID" value="RKG55668.1"/>
    <property type="molecule type" value="Genomic_DNA"/>
</dbReference>
<dbReference type="Proteomes" id="UP000281084">
    <property type="component" value="Unassembled WGS sequence"/>
</dbReference>
<sequence length="101" mass="11709">MELPWLKSMIFWTILIIAVLGIFQCTQRSENNKQASNQMYERLYQCTKELPITQKTTLKTIQSQIHPQMKQQELMTLIASCRKVTPSQSTDAYVNAIKNLS</sequence>
<dbReference type="RefSeq" id="WP_120366519.1">
    <property type="nucleotide sequence ID" value="NZ_RAXZ01000001.1"/>
</dbReference>
<proteinExistence type="predicted"/>
<name>A0A3A8GAV3_9GAMM</name>
<keyword evidence="1" id="KW-0472">Membrane</keyword>
<protein>
    <submittedName>
        <fullName evidence="2">Uncharacterized protein</fullName>
    </submittedName>
</protein>
<evidence type="ECO:0000313" key="2">
    <source>
        <dbReference type="EMBL" id="RKG55668.1"/>
    </source>
</evidence>
<comment type="caution">
    <text evidence="2">The sequence shown here is derived from an EMBL/GenBank/DDBJ whole genome shotgun (WGS) entry which is preliminary data.</text>
</comment>
<feature type="transmembrane region" description="Helical" evidence="1">
    <location>
        <begin position="6"/>
        <end position="23"/>
    </location>
</feature>
<keyword evidence="1" id="KW-0812">Transmembrane</keyword>